<keyword evidence="3" id="KW-1185">Reference proteome</keyword>
<dbReference type="OrthoDB" id="8232231at2"/>
<gene>
    <name evidence="2" type="ordered locus">Snas_3431</name>
</gene>
<feature type="transmembrane region" description="Helical" evidence="1">
    <location>
        <begin position="6"/>
        <end position="27"/>
    </location>
</feature>
<organism evidence="2 3">
    <name type="scientific">Stackebrandtia nassauensis (strain DSM 44728 / CIP 108903 / NRRL B-16338 / NBRC 102104 / LLR-40K-21)</name>
    <dbReference type="NCBI Taxonomy" id="446470"/>
    <lineage>
        <taxon>Bacteria</taxon>
        <taxon>Bacillati</taxon>
        <taxon>Actinomycetota</taxon>
        <taxon>Actinomycetes</taxon>
        <taxon>Glycomycetales</taxon>
        <taxon>Glycomycetaceae</taxon>
        <taxon>Stackebrandtia</taxon>
    </lineage>
</organism>
<dbReference type="STRING" id="446470.Snas_3431"/>
<evidence type="ECO:0000256" key="1">
    <source>
        <dbReference type="SAM" id="Phobius"/>
    </source>
</evidence>
<evidence type="ECO:0000313" key="3">
    <source>
        <dbReference type="Proteomes" id="UP000000844"/>
    </source>
</evidence>
<dbReference type="EMBL" id="CP001778">
    <property type="protein sequence ID" value="ADD43095.1"/>
    <property type="molecule type" value="Genomic_DNA"/>
</dbReference>
<accession>D3PVI1</accession>
<name>D3PVI1_STANL</name>
<evidence type="ECO:0000313" key="2">
    <source>
        <dbReference type="EMBL" id="ADD43095.1"/>
    </source>
</evidence>
<keyword evidence="1" id="KW-0812">Transmembrane</keyword>
<evidence type="ECO:0008006" key="4">
    <source>
        <dbReference type="Google" id="ProtNLM"/>
    </source>
</evidence>
<sequence length="166" mass="18307">MVLNLLIGVHISAGLLAVGCGAAAMVVRKQPVRHPWLGRTYLTALVGLVVTAIGLVTFRPHTAYLLLLGTAALATAGIGFAARRMRWRGWLRHHLAAMGTSYILMLTAFYVDNGPRLPLWNLLPPLMFWFLPALVGLPLLLWALARHRIHPNNRRPLRRSPEGGTT</sequence>
<dbReference type="RefSeq" id="WP_013018666.1">
    <property type="nucleotide sequence ID" value="NC_013947.1"/>
</dbReference>
<dbReference type="HOGENOM" id="CLU_102900_1_0_11"/>
<dbReference type="KEGG" id="sna:Snas_3431"/>
<feature type="transmembrane region" description="Helical" evidence="1">
    <location>
        <begin position="39"/>
        <end position="58"/>
    </location>
</feature>
<dbReference type="AlphaFoldDB" id="D3PVI1"/>
<dbReference type="eggNOG" id="ENOG5032ZFQ">
    <property type="taxonomic scope" value="Bacteria"/>
</dbReference>
<feature type="transmembrane region" description="Helical" evidence="1">
    <location>
        <begin position="64"/>
        <end position="82"/>
    </location>
</feature>
<reference evidence="2 3" key="1">
    <citation type="journal article" date="2009" name="Stand. Genomic Sci.">
        <title>Complete genome sequence of Stackebrandtia nassauensis type strain (LLR-40K-21).</title>
        <authorList>
            <person name="Munk C."/>
            <person name="Lapidus A."/>
            <person name="Copeland A."/>
            <person name="Jando M."/>
            <person name="Mayilraj S."/>
            <person name="Glavina Del Rio T."/>
            <person name="Nolan M."/>
            <person name="Chen F."/>
            <person name="Lucas S."/>
            <person name="Tice H."/>
            <person name="Cheng J.F."/>
            <person name="Han C."/>
            <person name="Detter J.C."/>
            <person name="Bruce D."/>
            <person name="Goodwin L."/>
            <person name="Chain P."/>
            <person name="Pitluck S."/>
            <person name="Goker M."/>
            <person name="Ovchinikova G."/>
            <person name="Pati A."/>
            <person name="Ivanova N."/>
            <person name="Mavromatis K."/>
            <person name="Chen A."/>
            <person name="Palaniappan K."/>
            <person name="Land M."/>
            <person name="Hauser L."/>
            <person name="Chang Y.J."/>
            <person name="Jeffries C.D."/>
            <person name="Bristow J."/>
            <person name="Eisen J.A."/>
            <person name="Markowitz V."/>
            <person name="Hugenholtz P."/>
            <person name="Kyrpides N.C."/>
            <person name="Klenk H.P."/>
        </authorList>
    </citation>
    <scope>NUCLEOTIDE SEQUENCE [LARGE SCALE GENOMIC DNA]</scope>
    <source>
        <strain evidence="3">DSM 44728 / CIP 108903 / NRRL B-16338 / NBRC 102104 / LLR-40K-21</strain>
    </source>
</reference>
<feature type="transmembrane region" description="Helical" evidence="1">
    <location>
        <begin position="94"/>
        <end position="111"/>
    </location>
</feature>
<keyword evidence="1" id="KW-1133">Transmembrane helix</keyword>
<dbReference type="Proteomes" id="UP000000844">
    <property type="component" value="Chromosome"/>
</dbReference>
<protein>
    <recommendedName>
        <fullName evidence="4">DUF2306 domain-containing protein</fullName>
    </recommendedName>
</protein>
<proteinExistence type="predicted"/>
<keyword evidence="1" id="KW-0472">Membrane</keyword>
<feature type="transmembrane region" description="Helical" evidence="1">
    <location>
        <begin position="126"/>
        <end position="145"/>
    </location>
</feature>